<dbReference type="GO" id="GO:0015288">
    <property type="term" value="F:porin activity"/>
    <property type="evidence" value="ECO:0007669"/>
    <property type="project" value="TreeGrafter"/>
</dbReference>
<keyword evidence="7" id="KW-0998">Cell outer membrane</keyword>
<protein>
    <submittedName>
        <fullName evidence="9">TolC family protein</fullName>
    </submittedName>
</protein>
<dbReference type="AlphaFoldDB" id="A0A9D9J2F8"/>
<keyword evidence="5" id="KW-0812">Transmembrane</keyword>
<dbReference type="GO" id="GO:0015562">
    <property type="term" value="F:efflux transmembrane transporter activity"/>
    <property type="evidence" value="ECO:0007669"/>
    <property type="project" value="InterPro"/>
</dbReference>
<gene>
    <name evidence="9" type="ORF">IAC87_07720</name>
</gene>
<name>A0A9D9J2F8_9BACT</name>
<reference evidence="9" key="1">
    <citation type="submission" date="2020-10" db="EMBL/GenBank/DDBJ databases">
        <authorList>
            <person name="Gilroy R."/>
        </authorList>
    </citation>
    <scope>NUCLEOTIDE SEQUENCE</scope>
    <source>
        <strain evidence="9">B3-2255</strain>
    </source>
</reference>
<comment type="caution">
    <text evidence="9">The sequence shown here is derived from an EMBL/GenBank/DDBJ whole genome shotgun (WGS) entry which is preliminary data.</text>
</comment>
<evidence type="ECO:0000256" key="8">
    <source>
        <dbReference type="SAM" id="SignalP"/>
    </source>
</evidence>
<comment type="subcellular location">
    <subcellularLocation>
        <location evidence="1">Cell outer membrane</location>
    </subcellularLocation>
</comment>
<feature type="chain" id="PRO_5038855787" evidence="8">
    <location>
        <begin position="21"/>
        <end position="477"/>
    </location>
</feature>
<dbReference type="InterPro" id="IPR051906">
    <property type="entry name" value="TolC-like"/>
</dbReference>
<evidence type="ECO:0000256" key="6">
    <source>
        <dbReference type="ARBA" id="ARBA00023136"/>
    </source>
</evidence>
<dbReference type="Gene3D" id="1.20.1600.10">
    <property type="entry name" value="Outer membrane efflux proteins (OEP)"/>
    <property type="match status" value="1"/>
</dbReference>
<dbReference type="Pfam" id="PF02321">
    <property type="entry name" value="OEP"/>
    <property type="match status" value="1"/>
</dbReference>
<evidence type="ECO:0000313" key="10">
    <source>
        <dbReference type="Proteomes" id="UP000823772"/>
    </source>
</evidence>
<keyword evidence="4" id="KW-1134">Transmembrane beta strand</keyword>
<accession>A0A9D9J2F8</accession>
<dbReference type="InterPro" id="IPR003423">
    <property type="entry name" value="OMP_efflux"/>
</dbReference>
<keyword evidence="8" id="KW-0732">Signal</keyword>
<dbReference type="SUPFAM" id="SSF56954">
    <property type="entry name" value="Outer membrane efflux proteins (OEP)"/>
    <property type="match status" value="1"/>
</dbReference>
<evidence type="ECO:0000313" key="9">
    <source>
        <dbReference type="EMBL" id="MBO8482411.1"/>
    </source>
</evidence>
<dbReference type="Proteomes" id="UP000823772">
    <property type="component" value="Unassembled WGS sequence"/>
</dbReference>
<dbReference type="PANTHER" id="PTHR30026:SF20">
    <property type="entry name" value="OUTER MEMBRANE PROTEIN TOLC"/>
    <property type="match status" value="1"/>
</dbReference>
<evidence type="ECO:0000256" key="4">
    <source>
        <dbReference type="ARBA" id="ARBA00022452"/>
    </source>
</evidence>
<evidence type="ECO:0000256" key="2">
    <source>
        <dbReference type="ARBA" id="ARBA00007613"/>
    </source>
</evidence>
<dbReference type="EMBL" id="JADILY010000161">
    <property type="protein sequence ID" value="MBO8482411.1"/>
    <property type="molecule type" value="Genomic_DNA"/>
</dbReference>
<keyword evidence="6" id="KW-0472">Membrane</keyword>
<evidence type="ECO:0000256" key="7">
    <source>
        <dbReference type="ARBA" id="ARBA00023237"/>
    </source>
</evidence>
<keyword evidence="3" id="KW-0813">Transport</keyword>
<dbReference type="GO" id="GO:1990281">
    <property type="term" value="C:efflux pump complex"/>
    <property type="evidence" value="ECO:0007669"/>
    <property type="project" value="TreeGrafter"/>
</dbReference>
<organism evidence="9 10">
    <name type="scientific">Candidatus Merdivivens faecigallinarum</name>
    <dbReference type="NCBI Taxonomy" id="2840871"/>
    <lineage>
        <taxon>Bacteria</taxon>
        <taxon>Pseudomonadati</taxon>
        <taxon>Bacteroidota</taxon>
        <taxon>Bacteroidia</taxon>
        <taxon>Bacteroidales</taxon>
        <taxon>Muribaculaceae</taxon>
        <taxon>Muribaculaceae incertae sedis</taxon>
        <taxon>Candidatus Merdivivens</taxon>
    </lineage>
</organism>
<feature type="signal peptide" evidence="8">
    <location>
        <begin position="1"/>
        <end position="20"/>
    </location>
</feature>
<dbReference type="GO" id="GO:0009279">
    <property type="term" value="C:cell outer membrane"/>
    <property type="evidence" value="ECO:0007669"/>
    <property type="project" value="UniProtKB-SubCell"/>
</dbReference>
<sequence length="477" mass="53131">MKIFVVLVLSFMAVPGTCPAQNVWKFNADSCRARALENNAAVRNADLKVQAAVETKRSAVAKYFPSVSANVSAFLLHDYLVDVSTSDVTDGKISVEMYSDGKSIESYISEALDEIAPLFEQFGVDIKQEVSDFVSGLSYNASLQMVKKGVSASVVALQPLYSGGRIINGNKLARVGVEAAEIQKSMTLKDVSYGAEQRYWLLVSLNEKMKTLESMSALVDTLYRDVEAAYSAGLVNKNDLLKVELKRNELMSGRSTLNSAIALANMSLCQYIGLPLEDTVVPVDGLEGMHSLPRLPMVPDSTEISRRDEYKLLSLNVEAEKYKKRLILGESLPQLGLGAGYFYGNLWGANTHNAGVFVTLSIPISSWWDNTFNYRRQKVMEQIAVNEREDYRGLLSLQVRQAWDELCDLYRQVGIYEQTIVQAEENLKVNSDYYASGMVPLSDLLEAQALYQQSVGQYVDKCISYKLKVLEYDNMIE</sequence>
<dbReference type="PANTHER" id="PTHR30026">
    <property type="entry name" value="OUTER MEMBRANE PROTEIN TOLC"/>
    <property type="match status" value="1"/>
</dbReference>
<evidence type="ECO:0000256" key="5">
    <source>
        <dbReference type="ARBA" id="ARBA00022692"/>
    </source>
</evidence>
<proteinExistence type="inferred from homology"/>
<evidence type="ECO:0000256" key="1">
    <source>
        <dbReference type="ARBA" id="ARBA00004442"/>
    </source>
</evidence>
<evidence type="ECO:0000256" key="3">
    <source>
        <dbReference type="ARBA" id="ARBA00022448"/>
    </source>
</evidence>
<comment type="similarity">
    <text evidence="2">Belongs to the outer membrane factor (OMF) (TC 1.B.17) family.</text>
</comment>
<reference evidence="9" key="2">
    <citation type="journal article" date="2021" name="PeerJ">
        <title>Extensive microbial diversity within the chicken gut microbiome revealed by metagenomics and culture.</title>
        <authorList>
            <person name="Gilroy R."/>
            <person name="Ravi A."/>
            <person name="Getino M."/>
            <person name="Pursley I."/>
            <person name="Horton D.L."/>
            <person name="Alikhan N.F."/>
            <person name="Baker D."/>
            <person name="Gharbi K."/>
            <person name="Hall N."/>
            <person name="Watson M."/>
            <person name="Adriaenssens E.M."/>
            <person name="Foster-Nyarko E."/>
            <person name="Jarju S."/>
            <person name="Secka A."/>
            <person name="Antonio M."/>
            <person name="Oren A."/>
            <person name="Chaudhuri R.R."/>
            <person name="La Ragione R."/>
            <person name="Hildebrand F."/>
            <person name="Pallen M.J."/>
        </authorList>
    </citation>
    <scope>NUCLEOTIDE SEQUENCE</scope>
    <source>
        <strain evidence="9">B3-2255</strain>
    </source>
</reference>